<evidence type="ECO:0000313" key="1">
    <source>
        <dbReference type="EMBL" id="CAI9971306.1"/>
    </source>
</evidence>
<protein>
    <submittedName>
        <fullName evidence="2">Hypothetical_protein</fullName>
    </submittedName>
</protein>
<evidence type="ECO:0000313" key="3">
    <source>
        <dbReference type="Proteomes" id="UP001642409"/>
    </source>
</evidence>
<dbReference type="EMBL" id="CATOUU010001090">
    <property type="protein sequence ID" value="CAI9971306.1"/>
    <property type="molecule type" value="Genomic_DNA"/>
</dbReference>
<comment type="caution">
    <text evidence="1">The sequence shown here is derived from an EMBL/GenBank/DDBJ whole genome shotgun (WGS) entry which is preliminary data.</text>
</comment>
<reference evidence="1" key="1">
    <citation type="submission" date="2023-06" db="EMBL/GenBank/DDBJ databases">
        <authorList>
            <person name="Kurt Z."/>
        </authorList>
    </citation>
    <scope>NUCLEOTIDE SEQUENCE</scope>
</reference>
<dbReference type="AlphaFoldDB" id="A0AA86V072"/>
<reference evidence="2 3" key="2">
    <citation type="submission" date="2024-07" db="EMBL/GenBank/DDBJ databases">
        <authorList>
            <person name="Akdeniz Z."/>
        </authorList>
    </citation>
    <scope>NUCLEOTIDE SEQUENCE [LARGE SCALE GENOMIC DNA]</scope>
</reference>
<proteinExistence type="predicted"/>
<sequence>MYLDTQLLLNPHRTSVPALISNNLFISHFQYIFQNLNRNGDAQSMQIEQVQINFVKLFLNTTNHQELMDMLITNKLLLGNGLISLFTYKNICKYCGVRANFDFNKCLCNNCA</sequence>
<dbReference type="Proteomes" id="UP001642409">
    <property type="component" value="Unassembled WGS sequence"/>
</dbReference>
<keyword evidence="3" id="KW-1185">Reference proteome</keyword>
<organism evidence="1">
    <name type="scientific">Hexamita inflata</name>
    <dbReference type="NCBI Taxonomy" id="28002"/>
    <lineage>
        <taxon>Eukaryota</taxon>
        <taxon>Metamonada</taxon>
        <taxon>Diplomonadida</taxon>
        <taxon>Hexamitidae</taxon>
        <taxon>Hexamitinae</taxon>
        <taxon>Hexamita</taxon>
    </lineage>
</organism>
<evidence type="ECO:0000313" key="2">
    <source>
        <dbReference type="EMBL" id="CAL5996042.1"/>
    </source>
</evidence>
<gene>
    <name evidence="2" type="ORF">HINF_LOCUS14494</name>
    <name evidence="1" type="ORF">HINF_LOCUS58951</name>
</gene>
<name>A0AA86V072_9EUKA</name>
<accession>A0AA86V072</accession>
<dbReference type="EMBL" id="CAXDID020000034">
    <property type="protein sequence ID" value="CAL5996042.1"/>
    <property type="molecule type" value="Genomic_DNA"/>
</dbReference>